<dbReference type="STRING" id="765912.Thimo_0654"/>
<dbReference type="EMBL" id="CP003051">
    <property type="protein sequence ID" value="AGA89494.1"/>
    <property type="molecule type" value="Genomic_DNA"/>
</dbReference>
<name>L0GW29_9GAMM</name>
<evidence type="ECO:0000313" key="3">
    <source>
        <dbReference type="EMBL" id="AGA89494.1"/>
    </source>
</evidence>
<dbReference type="eggNOG" id="COG0741">
    <property type="taxonomic scope" value="Bacteria"/>
</dbReference>
<dbReference type="InterPro" id="IPR006597">
    <property type="entry name" value="Sel1-like"/>
</dbReference>
<reference evidence="3 4" key="1">
    <citation type="submission" date="2011-09" db="EMBL/GenBank/DDBJ databases">
        <title>Complete sequence of chromosome of Thioflavicoccus mobilis 8321.</title>
        <authorList>
            <consortium name="US DOE Joint Genome Institute"/>
            <person name="Lucas S."/>
            <person name="Han J."/>
            <person name="Lapidus A."/>
            <person name="Cheng J.-F."/>
            <person name="Goodwin L."/>
            <person name="Pitluck S."/>
            <person name="Peters L."/>
            <person name="Ovchinnikova G."/>
            <person name="Lu M."/>
            <person name="Detter J.C."/>
            <person name="Han C."/>
            <person name="Tapia R."/>
            <person name="Land M."/>
            <person name="Hauser L."/>
            <person name="Kyrpides N."/>
            <person name="Ivanova N."/>
            <person name="Pagani I."/>
            <person name="Vogl K."/>
            <person name="Liu Z."/>
            <person name="Imhoff J."/>
            <person name="Thiel V."/>
            <person name="Frigaard N.-U."/>
            <person name="Bryant D."/>
            <person name="Woyke T."/>
        </authorList>
    </citation>
    <scope>NUCLEOTIDE SEQUENCE [LARGE SCALE GENOMIC DNA]</scope>
    <source>
        <strain evidence="3 4">8321</strain>
    </source>
</reference>
<feature type="domain" description="Transglycosylase SLT" evidence="2">
    <location>
        <begin position="180"/>
        <end position="276"/>
    </location>
</feature>
<evidence type="ECO:0000259" key="2">
    <source>
        <dbReference type="Pfam" id="PF01464"/>
    </source>
</evidence>
<dbReference type="SMART" id="SM00671">
    <property type="entry name" value="SEL1"/>
    <property type="match status" value="2"/>
</dbReference>
<dbReference type="PROSITE" id="PS00922">
    <property type="entry name" value="TRANSGLYCOSYLASE"/>
    <property type="match status" value="1"/>
</dbReference>
<dbReference type="InterPro" id="IPR008258">
    <property type="entry name" value="Transglycosylase_SLT_dom_1"/>
</dbReference>
<keyword evidence="4" id="KW-1185">Reference proteome</keyword>
<dbReference type="Proteomes" id="UP000010816">
    <property type="component" value="Chromosome"/>
</dbReference>
<evidence type="ECO:0000256" key="1">
    <source>
        <dbReference type="ARBA" id="ARBA00007734"/>
    </source>
</evidence>
<dbReference type="InterPro" id="IPR023346">
    <property type="entry name" value="Lysozyme-like_dom_sf"/>
</dbReference>
<dbReference type="Pfam" id="PF01464">
    <property type="entry name" value="SLT"/>
    <property type="match status" value="1"/>
</dbReference>
<dbReference type="PANTHER" id="PTHR37423">
    <property type="entry name" value="SOLUBLE LYTIC MUREIN TRANSGLYCOSYLASE-RELATED"/>
    <property type="match status" value="1"/>
</dbReference>
<gene>
    <name evidence="3" type="ORF">Thimo_0654</name>
</gene>
<dbReference type="eggNOG" id="COG0790">
    <property type="taxonomic scope" value="Bacteria"/>
</dbReference>
<dbReference type="CDD" id="cd00254">
    <property type="entry name" value="LT-like"/>
    <property type="match status" value="1"/>
</dbReference>
<dbReference type="SUPFAM" id="SSF53955">
    <property type="entry name" value="Lysozyme-like"/>
    <property type="match status" value="1"/>
</dbReference>
<proteinExistence type="inferred from homology"/>
<dbReference type="GO" id="GO:0000270">
    <property type="term" value="P:peptidoglycan metabolic process"/>
    <property type="evidence" value="ECO:0007669"/>
    <property type="project" value="InterPro"/>
</dbReference>
<dbReference type="PANTHER" id="PTHR37423:SF2">
    <property type="entry name" value="MEMBRANE-BOUND LYTIC MUREIN TRANSGLYCOSYLASE C"/>
    <property type="match status" value="1"/>
</dbReference>
<dbReference type="Gene3D" id="1.25.40.10">
    <property type="entry name" value="Tetratricopeptide repeat domain"/>
    <property type="match status" value="1"/>
</dbReference>
<dbReference type="InterPro" id="IPR011990">
    <property type="entry name" value="TPR-like_helical_dom_sf"/>
</dbReference>
<dbReference type="RefSeq" id="WP_015279641.1">
    <property type="nucleotide sequence ID" value="NC_019940.1"/>
</dbReference>
<dbReference type="GO" id="GO:0016020">
    <property type="term" value="C:membrane"/>
    <property type="evidence" value="ECO:0007669"/>
    <property type="project" value="InterPro"/>
</dbReference>
<dbReference type="GO" id="GO:0008933">
    <property type="term" value="F:peptidoglycan lytic transglycosylase activity"/>
    <property type="evidence" value="ECO:0007669"/>
    <property type="project" value="InterPro"/>
</dbReference>
<dbReference type="Gene3D" id="1.10.530.10">
    <property type="match status" value="1"/>
</dbReference>
<sequence length="298" mass="32309">MSRVPRGLLGVYAGAWRRDRAAGGCRGRVAAWVVASLLGVCLCSPASGGFDPLFEQAYRAEEAYRLTAWGKRYEAGVGVDRDVLKATRLYCKAAIRGDAEAEYRLGQIYAFGRGFANERETAVAWFQVAAEAGHAKARAVLAALGVDGEPRPRPTCPGSEAVRAVPARAAPDAIDRLVRQLAPVYGLDPALVLAVVEAESGFDPRARSAKDAQGLMQLIPATAQRFGVRDVWDPEENLRGGMAYLRWLLERFDGDLELALAGYNAGEGAVERHGGIPPYRETRDYVARVVGRLRTGHR</sequence>
<organism evidence="3 4">
    <name type="scientific">Thioflavicoccus mobilis 8321</name>
    <dbReference type="NCBI Taxonomy" id="765912"/>
    <lineage>
        <taxon>Bacteria</taxon>
        <taxon>Pseudomonadati</taxon>
        <taxon>Pseudomonadota</taxon>
        <taxon>Gammaproteobacteria</taxon>
        <taxon>Chromatiales</taxon>
        <taxon>Chromatiaceae</taxon>
        <taxon>Thioflavicoccus</taxon>
    </lineage>
</organism>
<dbReference type="AlphaFoldDB" id="L0GW29"/>
<dbReference type="SUPFAM" id="SSF81901">
    <property type="entry name" value="HCP-like"/>
    <property type="match status" value="1"/>
</dbReference>
<dbReference type="Pfam" id="PF08238">
    <property type="entry name" value="Sel1"/>
    <property type="match status" value="2"/>
</dbReference>
<protein>
    <submittedName>
        <fullName evidence="3">Soluble lytic murein transglycosylase-like protein</fullName>
    </submittedName>
</protein>
<accession>L0GW29</accession>
<dbReference type="HOGENOM" id="CLU_065765_0_0_6"/>
<comment type="similarity">
    <text evidence="1">Belongs to the transglycosylase Slt family.</text>
</comment>
<dbReference type="InterPro" id="IPR000189">
    <property type="entry name" value="Transglyc_AS"/>
</dbReference>
<evidence type="ECO:0000313" key="4">
    <source>
        <dbReference type="Proteomes" id="UP000010816"/>
    </source>
</evidence>
<dbReference type="KEGG" id="tmb:Thimo_0654"/>